<dbReference type="GO" id="GO:0009297">
    <property type="term" value="P:pilus assembly"/>
    <property type="evidence" value="ECO:0007669"/>
    <property type="project" value="InterPro"/>
</dbReference>
<name>A0A3G4VIC6_9VIBR</name>
<evidence type="ECO:0000256" key="8">
    <source>
        <dbReference type="ARBA" id="ARBA00023237"/>
    </source>
</evidence>
<comment type="subcellular location">
    <subcellularLocation>
        <location evidence="1">Cell outer membrane</location>
        <topology evidence="1">Multi-pass membrane protein</topology>
    </subcellularLocation>
</comment>
<evidence type="ECO:0000256" key="1">
    <source>
        <dbReference type="ARBA" id="ARBA00004571"/>
    </source>
</evidence>
<evidence type="ECO:0000256" key="2">
    <source>
        <dbReference type="ARBA" id="ARBA00008064"/>
    </source>
</evidence>
<protein>
    <submittedName>
        <fullName evidence="10">Fimbrial biogenesis outer membrane usher protein</fullName>
    </submittedName>
</protein>
<evidence type="ECO:0000256" key="5">
    <source>
        <dbReference type="ARBA" id="ARBA00022692"/>
    </source>
</evidence>
<proteinExistence type="inferred from homology"/>
<evidence type="ECO:0000256" key="4">
    <source>
        <dbReference type="ARBA" id="ARBA00022452"/>
    </source>
</evidence>
<feature type="domain" description="PapC N-terminal" evidence="9">
    <location>
        <begin position="23"/>
        <end position="157"/>
    </location>
</feature>
<evidence type="ECO:0000313" key="11">
    <source>
        <dbReference type="Proteomes" id="UP000279760"/>
    </source>
</evidence>
<dbReference type="PANTHER" id="PTHR30451:SF5">
    <property type="entry name" value="SLR0019 PROTEIN"/>
    <property type="match status" value="1"/>
</dbReference>
<dbReference type="InterPro" id="IPR025885">
    <property type="entry name" value="PapC_N"/>
</dbReference>
<keyword evidence="7" id="KW-0472">Membrane</keyword>
<keyword evidence="4" id="KW-1134">Transmembrane beta strand</keyword>
<gene>
    <name evidence="10" type="ORF">ECB94_18875</name>
</gene>
<dbReference type="Pfam" id="PF13954">
    <property type="entry name" value="PapC_N"/>
    <property type="match status" value="1"/>
</dbReference>
<dbReference type="Proteomes" id="UP000279760">
    <property type="component" value="Chromosome 2"/>
</dbReference>
<evidence type="ECO:0000259" key="9">
    <source>
        <dbReference type="Pfam" id="PF13954"/>
    </source>
</evidence>
<reference evidence="10 11" key="1">
    <citation type="submission" date="2018-11" db="EMBL/GenBank/DDBJ databases">
        <title>Complete Genome Sequence of Vbrio mediterranei 117-T6: a Potential Pathogen Bacteria Isolated from the Conchocelis of Pyropia.</title>
        <authorList>
            <person name="Liu Q."/>
        </authorList>
    </citation>
    <scope>NUCLEOTIDE SEQUENCE [LARGE SCALE GENOMIC DNA]</scope>
    <source>
        <strain evidence="10 11">117-T6</strain>
    </source>
</reference>
<accession>A0A3G4VIC6</accession>
<dbReference type="InterPro" id="IPR000015">
    <property type="entry name" value="Fimb_usher"/>
</dbReference>
<keyword evidence="8" id="KW-0998">Cell outer membrane</keyword>
<evidence type="ECO:0000313" key="10">
    <source>
        <dbReference type="EMBL" id="AYV23362.1"/>
    </source>
</evidence>
<dbReference type="InterPro" id="IPR042186">
    <property type="entry name" value="FimD_plug_dom"/>
</dbReference>
<keyword evidence="6" id="KW-0732">Signal</keyword>
<dbReference type="Gene3D" id="3.10.20.410">
    <property type="match status" value="1"/>
</dbReference>
<evidence type="ECO:0000256" key="7">
    <source>
        <dbReference type="ARBA" id="ARBA00023136"/>
    </source>
</evidence>
<evidence type="ECO:0000256" key="6">
    <source>
        <dbReference type="ARBA" id="ARBA00022729"/>
    </source>
</evidence>
<dbReference type="Pfam" id="PF00577">
    <property type="entry name" value="Usher"/>
    <property type="match status" value="1"/>
</dbReference>
<evidence type="ECO:0000256" key="3">
    <source>
        <dbReference type="ARBA" id="ARBA00022448"/>
    </source>
</evidence>
<keyword evidence="5" id="KW-0812">Transmembrane</keyword>
<dbReference type="RefSeq" id="WP_124941389.1">
    <property type="nucleotide sequence ID" value="NZ_CP033578.1"/>
</dbReference>
<sequence length="806" mass="88136">MKNHQFLSFIPLLFSYQVFGSDFDLSFMNSDISGEKLDTRWFEQAIAPGEHMIDVELNGLSSQRMLVEFKQSAANDIQPCLSKIQLLDLNIKLPEVGKSCYTVTDISPMATANYISSQSLLVLTVPDINIEKKDGKLKTPPSKWDQGVNSVKLNYNSYISGTSNSSAVNGYLGVQGLATFGMWRLKGGGNLYKNGDAFSSNLSDFFVYRDIDSITSRANFGEIRSSNISAINGSLPLTGLSLAKATGMYKSHWNNYVPVLKDVALSSAKVTVLQNGLVLYSRVVPPGEFEIDDLDVSSTGADLELVIEESNGQIRRRTIPFTKLPSLLREGSFNYSVSAGQYRNSNSSVQPAVLTGGLEYGLGVITPKFSSLLSEQYYYGELGVTYDLGQFGAMSFESGATRYTSFEDNQQHSGFILKSLYAKQFYRSATSLQLVGYQYRSPDFLSFEEFVSTASDMDSNEQTRLGLRNRFEVSVNQPISEATLYLSYKYDTYHNSSLSGTSLYSSLNFNLGRVSVGMNYTISDTVQTNYGVTSDKRIGLSLSLPFGENNDSSVVFSSTHEQNTGALNNQLSYNGRTGNYDYSTTVSQTSNDTKTGNTSVSAMVRNSTPYGQFSANVESNGETTSGSLSANGGLLIYDGGIVAAQYLGETTAVVKVDDAENLIVNHNPTLRTNKEGIAVIPYSNDYGSNKVYINAEENSDVQLVEFSKNYVPRRGSTVLIDLKARVGKRVLVKLNTDANLFGEPVVSLDNQSDEMSFVGTDNIVYLSGIKPDQSATFVVGSGLCEFSISVSPDSKSLQDIVERSCN</sequence>
<dbReference type="PANTHER" id="PTHR30451">
    <property type="entry name" value="OUTER MEMBRANE USHER PROTEIN"/>
    <property type="match status" value="1"/>
</dbReference>
<dbReference type="GO" id="GO:0009279">
    <property type="term" value="C:cell outer membrane"/>
    <property type="evidence" value="ECO:0007669"/>
    <property type="project" value="UniProtKB-SubCell"/>
</dbReference>
<dbReference type="Gene3D" id="2.60.40.2610">
    <property type="entry name" value="Outer membrane usher protein FimD, plug domain"/>
    <property type="match status" value="1"/>
</dbReference>
<keyword evidence="3" id="KW-0813">Transport</keyword>
<dbReference type="GO" id="GO:0015473">
    <property type="term" value="F:fimbrial usher porin activity"/>
    <property type="evidence" value="ECO:0007669"/>
    <property type="project" value="InterPro"/>
</dbReference>
<dbReference type="EMBL" id="CP033578">
    <property type="protein sequence ID" value="AYV23362.1"/>
    <property type="molecule type" value="Genomic_DNA"/>
</dbReference>
<dbReference type="Gene3D" id="2.60.40.3110">
    <property type="match status" value="1"/>
</dbReference>
<organism evidence="10 11">
    <name type="scientific">Vibrio mediterranei</name>
    <dbReference type="NCBI Taxonomy" id="689"/>
    <lineage>
        <taxon>Bacteria</taxon>
        <taxon>Pseudomonadati</taxon>
        <taxon>Pseudomonadota</taxon>
        <taxon>Gammaproteobacteria</taxon>
        <taxon>Vibrionales</taxon>
        <taxon>Vibrionaceae</taxon>
        <taxon>Vibrio</taxon>
    </lineage>
</organism>
<comment type="similarity">
    <text evidence="2">Belongs to the fimbrial export usher family.</text>
</comment>
<dbReference type="AlphaFoldDB" id="A0A3G4VIC6"/>
<dbReference type="SUPFAM" id="SSF141729">
    <property type="entry name" value="FimD N-terminal domain-like"/>
    <property type="match status" value="1"/>
</dbReference>
<dbReference type="InterPro" id="IPR037224">
    <property type="entry name" value="PapC_N_sf"/>
</dbReference>